<dbReference type="InterPro" id="IPR041581">
    <property type="entry name" value="Glyoxalase_6"/>
</dbReference>
<evidence type="ECO:0000313" key="3">
    <source>
        <dbReference type="EMBL" id="MDF8265581.1"/>
    </source>
</evidence>
<comment type="caution">
    <text evidence="3">The sequence shown here is derived from an EMBL/GenBank/DDBJ whole genome shotgun (WGS) entry which is preliminary data.</text>
</comment>
<reference evidence="3 4" key="1">
    <citation type="submission" date="2023-03" db="EMBL/GenBank/DDBJ databases">
        <title>YIM 133296 draft genome.</title>
        <authorList>
            <person name="Xiong L."/>
        </authorList>
    </citation>
    <scope>NUCLEOTIDE SEQUENCE [LARGE SCALE GENOMIC DNA]</scope>
    <source>
        <strain evidence="3 4">YIM 133296</strain>
    </source>
</reference>
<organism evidence="3 4">
    <name type="scientific">Luteipulveratus flavus</name>
    <dbReference type="NCBI Taxonomy" id="3031728"/>
    <lineage>
        <taxon>Bacteria</taxon>
        <taxon>Bacillati</taxon>
        <taxon>Actinomycetota</taxon>
        <taxon>Actinomycetes</taxon>
        <taxon>Micrococcales</taxon>
        <taxon>Dermacoccaceae</taxon>
        <taxon>Luteipulveratus</taxon>
    </lineage>
</organism>
<dbReference type="Proteomes" id="UP001528912">
    <property type="component" value="Unassembled WGS sequence"/>
</dbReference>
<evidence type="ECO:0000256" key="1">
    <source>
        <dbReference type="SAM" id="MobiDB-lite"/>
    </source>
</evidence>
<sequence>MKTAVSHVTFDCRDAYAQAAFWCQVFDVPVDAEDHPGDPEAIVRVEGGPTLLFVQVPDDKAVKNRVHLDLRPGIPRDEEVERLRSLGATQRDDQRRPDGTGWVVMTDPEGNEFCVERSRAERDAGPRPAEG</sequence>
<feature type="compositionally biased region" description="Basic and acidic residues" evidence="1">
    <location>
        <begin position="79"/>
        <end position="98"/>
    </location>
</feature>
<dbReference type="EMBL" id="JAROAV010000037">
    <property type="protein sequence ID" value="MDF8265581.1"/>
    <property type="molecule type" value="Genomic_DNA"/>
</dbReference>
<protein>
    <submittedName>
        <fullName evidence="3">VOC family protein</fullName>
    </submittedName>
</protein>
<dbReference type="RefSeq" id="WP_277192894.1">
    <property type="nucleotide sequence ID" value="NZ_JAROAV010000037.1"/>
</dbReference>
<dbReference type="SUPFAM" id="SSF54593">
    <property type="entry name" value="Glyoxalase/Bleomycin resistance protein/Dihydroxybiphenyl dioxygenase"/>
    <property type="match status" value="1"/>
</dbReference>
<gene>
    <name evidence="3" type="ORF">P4R38_15125</name>
</gene>
<dbReference type="PANTHER" id="PTHR35908">
    <property type="entry name" value="HYPOTHETICAL FUSION PROTEIN"/>
    <property type="match status" value="1"/>
</dbReference>
<feature type="compositionally biased region" description="Basic and acidic residues" evidence="1">
    <location>
        <begin position="114"/>
        <end position="131"/>
    </location>
</feature>
<accession>A0ABT6CA18</accession>
<keyword evidence="4" id="KW-1185">Reference proteome</keyword>
<evidence type="ECO:0000313" key="4">
    <source>
        <dbReference type="Proteomes" id="UP001528912"/>
    </source>
</evidence>
<proteinExistence type="predicted"/>
<dbReference type="CDD" id="cd06587">
    <property type="entry name" value="VOC"/>
    <property type="match status" value="1"/>
</dbReference>
<feature type="region of interest" description="Disordered" evidence="1">
    <location>
        <begin position="79"/>
        <end position="131"/>
    </location>
</feature>
<name>A0ABT6CA18_9MICO</name>
<dbReference type="Gene3D" id="3.10.180.10">
    <property type="entry name" value="2,3-Dihydroxybiphenyl 1,2-Dioxygenase, domain 1"/>
    <property type="match status" value="1"/>
</dbReference>
<dbReference type="Pfam" id="PF18029">
    <property type="entry name" value="Glyoxalase_6"/>
    <property type="match status" value="1"/>
</dbReference>
<evidence type="ECO:0000259" key="2">
    <source>
        <dbReference type="Pfam" id="PF18029"/>
    </source>
</evidence>
<dbReference type="PANTHER" id="PTHR35908:SF1">
    <property type="entry name" value="CONSERVED PROTEIN"/>
    <property type="match status" value="1"/>
</dbReference>
<dbReference type="InterPro" id="IPR029068">
    <property type="entry name" value="Glyas_Bleomycin-R_OHBP_Dase"/>
</dbReference>
<feature type="domain" description="Glyoxalase-like" evidence="2">
    <location>
        <begin position="7"/>
        <end position="115"/>
    </location>
</feature>